<evidence type="ECO:0000313" key="2">
    <source>
        <dbReference type="Proteomes" id="UP000765509"/>
    </source>
</evidence>
<organism evidence="1 2">
    <name type="scientific">Austropuccinia psidii MF-1</name>
    <dbReference type="NCBI Taxonomy" id="1389203"/>
    <lineage>
        <taxon>Eukaryota</taxon>
        <taxon>Fungi</taxon>
        <taxon>Dikarya</taxon>
        <taxon>Basidiomycota</taxon>
        <taxon>Pucciniomycotina</taxon>
        <taxon>Pucciniomycetes</taxon>
        <taxon>Pucciniales</taxon>
        <taxon>Sphaerophragmiaceae</taxon>
        <taxon>Austropuccinia</taxon>
    </lineage>
</organism>
<dbReference type="EMBL" id="AVOT02058768">
    <property type="protein sequence ID" value="MBW0552581.1"/>
    <property type="molecule type" value="Genomic_DNA"/>
</dbReference>
<proteinExistence type="predicted"/>
<name>A0A9Q3IZ29_9BASI</name>
<gene>
    <name evidence="1" type="ORF">O181_092296</name>
</gene>
<protein>
    <submittedName>
        <fullName evidence="1">Uncharacterized protein</fullName>
    </submittedName>
</protein>
<accession>A0A9Q3IZ29</accession>
<keyword evidence="2" id="KW-1185">Reference proteome</keyword>
<evidence type="ECO:0000313" key="1">
    <source>
        <dbReference type="EMBL" id="MBW0552581.1"/>
    </source>
</evidence>
<dbReference type="Proteomes" id="UP000765509">
    <property type="component" value="Unassembled WGS sequence"/>
</dbReference>
<sequence>MTVCIENAQHPSIIESATCCSIVAKDYLNNHFPIGDKALFPTKANLFESASGKMRSIGTIVKEIIIPNRKGNIRLNPVVVVPEDAHIQGFLVGTEDQRMFVIDI</sequence>
<comment type="caution">
    <text evidence="1">The sequence shown here is derived from an EMBL/GenBank/DDBJ whole genome shotgun (WGS) entry which is preliminary data.</text>
</comment>
<reference evidence="1" key="1">
    <citation type="submission" date="2021-03" db="EMBL/GenBank/DDBJ databases">
        <title>Draft genome sequence of rust myrtle Austropuccinia psidii MF-1, a brazilian biotype.</title>
        <authorList>
            <person name="Quecine M.C."/>
            <person name="Pachon D.M.R."/>
            <person name="Bonatelli M.L."/>
            <person name="Correr F.H."/>
            <person name="Franceschini L.M."/>
            <person name="Leite T.F."/>
            <person name="Margarido G.R.A."/>
            <person name="Almeida C.A."/>
            <person name="Ferrarezi J.A."/>
            <person name="Labate C.A."/>
        </authorList>
    </citation>
    <scope>NUCLEOTIDE SEQUENCE</scope>
    <source>
        <strain evidence="1">MF-1</strain>
    </source>
</reference>
<dbReference type="AlphaFoldDB" id="A0A9Q3IZ29"/>